<sequence length="39" mass="4336">MLLTVFMMCGLAVILWITVGYSLSFAGNHWGIVGNLMIY</sequence>
<name>R9WGF2_LIMRT</name>
<gene>
    <name evidence="1" type="ORF">LRI_0569</name>
</gene>
<dbReference type="PATRIC" id="fig|1340495.3.peg.569"/>
<dbReference type="RefSeq" id="WP_016496622.1">
    <property type="nucleotide sequence ID" value="NC_021494.1"/>
</dbReference>
<dbReference type="EMBL" id="CP006011">
    <property type="protein sequence ID" value="AGN98778.1"/>
    <property type="molecule type" value="Genomic_DNA"/>
</dbReference>
<protein>
    <submittedName>
        <fullName evidence="1">Ammonium transporter</fullName>
    </submittedName>
</protein>
<proteinExistence type="predicted"/>
<dbReference type="HOGENOM" id="CLU_3311904_0_0_9"/>
<organism evidence="1 2">
    <name type="scientific">Limosilactobacillus reuteri I5007</name>
    <dbReference type="NCBI Taxonomy" id="1340495"/>
    <lineage>
        <taxon>Bacteria</taxon>
        <taxon>Bacillati</taxon>
        <taxon>Bacillota</taxon>
        <taxon>Bacilli</taxon>
        <taxon>Lactobacillales</taxon>
        <taxon>Lactobacillaceae</taxon>
        <taxon>Limosilactobacillus</taxon>
    </lineage>
</organism>
<accession>R9WGF2</accession>
<dbReference type="AlphaFoldDB" id="R9WGF2"/>
<evidence type="ECO:0000313" key="1">
    <source>
        <dbReference type="EMBL" id="AGN98778.1"/>
    </source>
</evidence>
<dbReference type="KEGG" id="lrt:LRI_0569"/>
<reference evidence="1 2" key="1">
    <citation type="submission" date="2013-06" db="EMBL/GenBank/DDBJ databases">
        <title>The Complete Genome Sequence of Lactobacillus reuteri I5007, a Probiotic Strain Isolated from Healthy Pig.</title>
        <authorList>
            <person name="Hou C."/>
            <person name="Qiao S."/>
            <person name="Zeng X."/>
            <person name="Ma X."/>
            <person name="Yang F."/>
        </authorList>
    </citation>
    <scope>NUCLEOTIDE SEQUENCE [LARGE SCALE GENOMIC DNA]</scope>
    <source>
        <strain evidence="1 2">I5007</strain>
    </source>
</reference>
<evidence type="ECO:0000313" key="2">
    <source>
        <dbReference type="Proteomes" id="UP000014360"/>
    </source>
</evidence>
<dbReference type="Proteomes" id="UP000014360">
    <property type="component" value="Chromosome"/>
</dbReference>